<dbReference type="AlphaFoldDB" id="A0A3N0XNS2"/>
<sequence length="116" mass="13632">MSFRHEEAFWATIVNYKREKYERKENGGDYSLPVPTHVDYAVKVKSLPLRICEQDSQEDSALQILTYDSIEAWTIREIPSPNVTLPLKKAQREDRYQSKMHLNASAIICLHWYDES</sequence>
<dbReference type="Proteomes" id="UP000281406">
    <property type="component" value="Unassembled WGS sequence"/>
</dbReference>
<organism evidence="1 2">
    <name type="scientific">Anabarilius grahami</name>
    <name type="common">Kanglang fish</name>
    <name type="synonym">Barilius grahami</name>
    <dbReference type="NCBI Taxonomy" id="495550"/>
    <lineage>
        <taxon>Eukaryota</taxon>
        <taxon>Metazoa</taxon>
        <taxon>Chordata</taxon>
        <taxon>Craniata</taxon>
        <taxon>Vertebrata</taxon>
        <taxon>Euteleostomi</taxon>
        <taxon>Actinopterygii</taxon>
        <taxon>Neopterygii</taxon>
        <taxon>Teleostei</taxon>
        <taxon>Ostariophysi</taxon>
        <taxon>Cypriniformes</taxon>
        <taxon>Xenocyprididae</taxon>
        <taxon>Xenocypridinae</taxon>
        <taxon>Xenocypridinae incertae sedis</taxon>
        <taxon>Anabarilius</taxon>
    </lineage>
</organism>
<evidence type="ECO:0000313" key="1">
    <source>
        <dbReference type="EMBL" id="ROI82006.1"/>
    </source>
</evidence>
<accession>A0A3N0XNS2</accession>
<reference evidence="1 2" key="1">
    <citation type="submission" date="2018-10" db="EMBL/GenBank/DDBJ databases">
        <title>Genome assembly for a Yunnan-Guizhou Plateau 3E fish, Anabarilius grahami (Regan), and its evolutionary and genetic applications.</title>
        <authorList>
            <person name="Jiang W."/>
        </authorList>
    </citation>
    <scope>NUCLEOTIDE SEQUENCE [LARGE SCALE GENOMIC DNA]</scope>
    <source>
        <strain evidence="1">AG-KIZ</strain>
        <tissue evidence="1">Muscle</tissue>
    </source>
</reference>
<dbReference type="EMBL" id="RJVU01067793">
    <property type="protein sequence ID" value="ROI82006.1"/>
    <property type="molecule type" value="Genomic_DNA"/>
</dbReference>
<comment type="caution">
    <text evidence="1">The sequence shown here is derived from an EMBL/GenBank/DDBJ whole genome shotgun (WGS) entry which is preliminary data.</text>
</comment>
<keyword evidence="2" id="KW-1185">Reference proteome</keyword>
<gene>
    <name evidence="1" type="ORF">DPX16_22241</name>
</gene>
<name>A0A3N0XNS2_ANAGA</name>
<protein>
    <submittedName>
        <fullName evidence="1">Uncharacterized protein</fullName>
    </submittedName>
</protein>
<evidence type="ECO:0000313" key="2">
    <source>
        <dbReference type="Proteomes" id="UP000281406"/>
    </source>
</evidence>
<proteinExistence type="predicted"/>